<evidence type="ECO:0000313" key="2">
    <source>
        <dbReference type="Proteomes" id="UP000011618"/>
    </source>
</evidence>
<protein>
    <submittedName>
        <fullName evidence="1">Uncharacterized protein</fullName>
    </submittedName>
</protein>
<dbReference type="PATRIC" id="fig|1227495.3.peg.3478"/>
<dbReference type="OrthoDB" id="381814at2157"/>
<sequence length="52" mass="5674">MGKTTIELYEETADALHDLKSRGDTYDDVVRDLIEEQTETTVDAPGSNSGAD</sequence>
<dbReference type="Proteomes" id="UP000011618">
    <property type="component" value="Unassembled WGS sequence"/>
</dbReference>
<dbReference type="RefSeq" id="WP_006187018.1">
    <property type="nucleotide sequence ID" value="NZ_AOII01000099.1"/>
</dbReference>
<dbReference type="AlphaFoldDB" id="L9YGH8"/>
<organism evidence="1 2">
    <name type="scientific">Natrinema pallidum DSM 3751</name>
    <dbReference type="NCBI Taxonomy" id="1227495"/>
    <lineage>
        <taxon>Archaea</taxon>
        <taxon>Methanobacteriati</taxon>
        <taxon>Methanobacteriota</taxon>
        <taxon>Stenosarchaea group</taxon>
        <taxon>Halobacteria</taxon>
        <taxon>Halobacteriales</taxon>
        <taxon>Natrialbaceae</taxon>
        <taxon>Natrinema</taxon>
    </lineage>
</organism>
<gene>
    <name evidence="1" type="ORF">C487_17395</name>
</gene>
<proteinExistence type="predicted"/>
<dbReference type="EMBL" id="AOII01000099">
    <property type="protein sequence ID" value="ELY73199.1"/>
    <property type="molecule type" value="Genomic_DNA"/>
</dbReference>
<name>L9YGH8_9EURY</name>
<evidence type="ECO:0000313" key="1">
    <source>
        <dbReference type="EMBL" id="ELY73199.1"/>
    </source>
</evidence>
<accession>L9YGH8</accession>
<comment type="caution">
    <text evidence="1">The sequence shown here is derived from an EMBL/GenBank/DDBJ whole genome shotgun (WGS) entry which is preliminary data.</text>
</comment>
<reference evidence="1 2" key="1">
    <citation type="journal article" date="2014" name="PLoS Genet.">
        <title>Phylogenetically driven sequencing of extremely halophilic archaea reveals strategies for static and dynamic osmo-response.</title>
        <authorList>
            <person name="Becker E.A."/>
            <person name="Seitzer P.M."/>
            <person name="Tritt A."/>
            <person name="Larsen D."/>
            <person name="Krusor M."/>
            <person name="Yao A.I."/>
            <person name="Wu D."/>
            <person name="Madern D."/>
            <person name="Eisen J.A."/>
            <person name="Darling A.E."/>
            <person name="Facciotti M.T."/>
        </authorList>
    </citation>
    <scope>NUCLEOTIDE SEQUENCE [LARGE SCALE GENOMIC DNA]</scope>
    <source>
        <strain evidence="1 2">DSM 3751</strain>
    </source>
</reference>